<evidence type="ECO:0000256" key="4">
    <source>
        <dbReference type="ARBA" id="ARBA00022643"/>
    </source>
</evidence>
<keyword evidence="5" id="KW-0808">Transferase</keyword>
<dbReference type="AlphaFoldDB" id="A0A9D9HHC5"/>
<evidence type="ECO:0000313" key="13">
    <source>
        <dbReference type="Proteomes" id="UP000823616"/>
    </source>
</evidence>
<evidence type="ECO:0000256" key="2">
    <source>
        <dbReference type="ARBA" id="ARBA00012393"/>
    </source>
</evidence>
<dbReference type="SUPFAM" id="SSF52374">
    <property type="entry name" value="Nucleotidylyl transferase"/>
    <property type="match status" value="1"/>
</dbReference>
<dbReference type="Proteomes" id="UP000823616">
    <property type="component" value="Unassembled WGS sequence"/>
</dbReference>
<dbReference type="CDD" id="cd02064">
    <property type="entry name" value="FAD_synthetase_N"/>
    <property type="match status" value="1"/>
</dbReference>
<evidence type="ECO:0000313" key="12">
    <source>
        <dbReference type="EMBL" id="MBO8451154.1"/>
    </source>
</evidence>
<dbReference type="Pfam" id="PF06574">
    <property type="entry name" value="FAD_syn"/>
    <property type="match status" value="1"/>
</dbReference>
<accession>A0A9D9HHC5</accession>
<evidence type="ECO:0000256" key="9">
    <source>
        <dbReference type="ARBA" id="ARBA00022840"/>
    </source>
</evidence>
<reference evidence="12" key="2">
    <citation type="journal article" date="2021" name="PeerJ">
        <title>Extensive microbial diversity within the chicken gut microbiome revealed by metagenomics and culture.</title>
        <authorList>
            <person name="Gilroy R."/>
            <person name="Ravi A."/>
            <person name="Getino M."/>
            <person name="Pursley I."/>
            <person name="Horton D.L."/>
            <person name="Alikhan N.F."/>
            <person name="Baker D."/>
            <person name="Gharbi K."/>
            <person name="Hall N."/>
            <person name="Watson M."/>
            <person name="Adriaenssens E.M."/>
            <person name="Foster-Nyarko E."/>
            <person name="Jarju S."/>
            <person name="Secka A."/>
            <person name="Antonio M."/>
            <person name="Oren A."/>
            <person name="Chaudhuri R.R."/>
            <person name="La Ragione R."/>
            <person name="Hildebrand F."/>
            <person name="Pallen M.J."/>
        </authorList>
    </citation>
    <scope>NUCLEOTIDE SEQUENCE</scope>
    <source>
        <strain evidence="12">B3-4054</strain>
    </source>
</reference>
<comment type="caution">
    <text evidence="12">The sequence shown here is derived from an EMBL/GenBank/DDBJ whole genome shotgun (WGS) entry which is preliminary data.</text>
</comment>
<protein>
    <recommendedName>
        <fullName evidence="2">FAD synthase</fullName>
        <ecNumber evidence="2">2.7.7.2</ecNumber>
    </recommendedName>
</protein>
<keyword evidence="6" id="KW-0548">Nucleotidyltransferase</keyword>
<keyword evidence="4" id="KW-0288">FMN</keyword>
<dbReference type="InterPro" id="IPR015864">
    <property type="entry name" value="FAD_synthase"/>
</dbReference>
<sequence length="306" mass="32743">MRLFSWDGIAAGGGKDFSSWMQAEADGAPVFSALTVGDFDGCHAGHQALFRRVLAAAYSARQTGNPGICLPGVVTFRRSASSPGKKHGGSISTLRQRLSFLENLGFAFVLLIDFSADFSKMKGYDFLRVLSGPLRMRYLVVGEDFRCGFRLDTGRREIRAAASRLGFAFDALPGVFLDGARVSSTAVRHAVLSADFTGAERLLGHPFILDISGIAWRSASGSSGEQVLYAPAEAFAQILPPAGRYRARLYAGDEIQTPDFICSLDGKTVFLECGENLLRIREKLSGSGAGESGAFSDGLGFTAITD</sequence>
<evidence type="ECO:0000256" key="3">
    <source>
        <dbReference type="ARBA" id="ARBA00022630"/>
    </source>
</evidence>
<name>A0A9D9HHC5_9SPIR</name>
<comment type="pathway">
    <text evidence="1">Cofactor biosynthesis; FAD biosynthesis; FAD from FMN: step 1/1.</text>
</comment>
<gene>
    <name evidence="12" type="ORF">IAA96_08630</name>
</gene>
<evidence type="ECO:0000256" key="7">
    <source>
        <dbReference type="ARBA" id="ARBA00022741"/>
    </source>
</evidence>
<comment type="catalytic activity">
    <reaction evidence="10">
        <text>FMN + ATP + H(+) = FAD + diphosphate</text>
        <dbReference type="Rhea" id="RHEA:17237"/>
        <dbReference type="ChEBI" id="CHEBI:15378"/>
        <dbReference type="ChEBI" id="CHEBI:30616"/>
        <dbReference type="ChEBI" id="CHEBI:33019"/>
        <dbReference type="ChEBI" id="CHEBI:57692"/>
        <dbReference type="ChEBI" id="CHEBI:58210"/>
        <dbReference type="EC" id="2.7.7.2"/>
    </reaction>
</comment>
<dbReference type="GO" id="GO:0003919">
    <property type="term" value="F:FMN adenylyltransferase activity"/>
    <property type="evidence" value="ECO:0007669"/>
    <property type="project" value="UniProtKB-EC"/>
</dbReference>
<reference evidence="12" key="1">
    <citation type="submission" date="2020-10" db="EMBL/GenBank/DDBJ databases">
        <authorList>
            <person name="Gilroy R."/>
        </authorList>
    </citation>
    <scope>NUCLEOTIDE SEQUENCE</scope>
    <source>
        <strain evidence="12">B3-4054</strain>
    </source>
</reference>
<evidence type="ECO:0000256" key="10">
    <source>
        <dbReference type="ARBA" id="ARBA00049494"/>
    </source>
</evidence>
<dbReference type="EMBL" id="JADIMS010000158">
    <property type="protein sequence ID" value="MBO8451154.1"/>
    <property type="molecule type" value="Genomic_DNA"/>
</dbReference>
<dbReference type="Gene3D" id="3.40.50.620">
    <property type="entry name" value="HUPs"/>
    <property type="match status" value="1"/>
</dbReference>
<dbReference type="EC" id="2.7.7.2" evidence="2"/>
<evidence type="ECO:0000256" key="6">
    <source>
        <dbReference type="ARBA" id="ARBA00022695"/>
    </source>
</evidence>
<keyword evidence="3" id="KW-0285">Flavoprotein</keyword>
<evidence type="ECO:0000256" key="5">
    <source>
        <dbReference type="ARBA" id="ARBA00022679"/>
    </source>
</evidence>
<proteinExistence type="predicted"/>
<keyword evidence="7" id="KW-0547">Nucleotide-binding</keyword>
<dbReference type="InterPro" id="IPR014729">
    <property type="entry name" value="Rossmann-like_a/b/a_fold"/>
</dbReference>
<keyword evidence="8" id="KW-0274">FAD</keyword>
<dbReference type="GO" id="GO:0005524">
    <property type="term" value="F:ATP binding"/>
    <property type="evidence" value="ECO:0007669"/>
    <property type="project" value="UniProtKB-KW"/>
</dbReference>
<organism evidence="12 13">
    <name type="scientific">Candidatus Avitreponema avistercoris</name>
    <dbReference type="NCBI Taxonomy" id="2840705"/>
    <lineage>
        <taxon>Bacteria</taxon>
        <taxon>Pseudomonadati</taxon>
        <taxon>Spirochaetota</taxon>
        <taxon>Spirochaetia</taxon>
        <taxon>Spirochaetales</taxon>
        <taxon>Candidatus Avitreponema</taxon>
    </lineage>
</organism>
<feature type="domain" description="FAD synthetase" evidence="11">
    <location>
        <begin position="32"/>
        <end position="186"/>
    </location>
</feature>
<keyword evidence="9" id="KW-0067">ATP-binding</keyword>
<evidence type="ECO:0000256" key="1">
    <source>
        <dbReference type="ARBA" id="ARBA00004726"/>
    </source>
</evidence>
<evidence type="ECO:0000259" key="11">
    <source>
        <dbReference type="Pfam" id="PF06574"/>
    </source>
</evidence>
<evidence type="ECO:0000256" key="8">
    <source>
        <dbReference type="ARBA" id="ARBA00022827"/>
    </source>
</evidence>
<dbReference type="GO" id="GO:0009231">
    <property type="term" value="P:riboflavin biosynthetic process"/>
    <property type="evidence" value="ECO:0007669"/>
    <property type="project" value="InterPro"/>
</dbReference>